<evidence type="ECO:0000313" key="1">
    <source>
        <dbReference type="EMBL" id="KAJ8872870.1"/>
    </source>
</evidence>
<sequence>MYQEKIYTQQMQCHLCSFLKLEKIIEFWNLYTLLVLIYQRGTQGKFYFRKKPLKTLPILEYLKCTKMIGQLPKSCRKNIRKDIVPRKQNCNTYYSAAICSKLSKMKDMTELKILKTRSNQLFYSPRISKNFEQYVYRGRHEKFRSANQRKLQYLKVGADILDEVGNAFLVLIKYNCHLLRHTSTNCKILNRTSSILQYPWILLIANNIPFTSYGCLQYYNKYGITLSTCSPKCHRSNDMVKKIPCGIKSEGTDNRDLLREHNSTPITGLHTSLAQILFSQCIRARMTVTTAMMQSVIQKGVYDSLKARQDKFKLFYDRLAQTKEAIFEESDGVVTKTGNEKFWEPGPTWSAKTAGEG</sequence>
<accession>A0ABQ9GLI1</accession>
<name>A0ABQ9GLI1_9NEOP</name>
<dbReference type="EMBL" id="JARBHB010000011">
    <property type="protein sequence ID" value="KAJ8872870.1"/>
    <property type="molecule type" value="Genomic_DNA"/>
</dbReference>
<keyword evidence="2" id="KW-1185">Reference proteome</keyword>
<dbReference type="Proteomes" id="UP001159363">
    <property type="component" value="Chromosome 10"/>
</dbReference>
<comment type="caution">
    <text evidence="1">The sequence shown here is derived from an EMBL/GenBank/DDBJ whole genome shotgun (WGS) entry which is preliminary data.</text>
</comment>
<organism evidence="1 2">
    <name type="scientific">Dryococelus australis</name>
    <dbReference type="NCBI Taxonomy" id="614101"/>
    <lineage>
        <taxon>Eukaryota</taxon>
        <taxon>Metazoa</taxon>
        <taxon>Ecdysozoa</taxon>
        <taxon>Arthropoda</taxon>
        <taxon>Hexapoda</taxon>
        <taxon>Insecta</taxon>
        <taxon>Pterygota</taxon>
        <taxon>Neoptera</taxon>
        <taxon>Polyneoptera</taxon>
        <taxon>Phasmatodea</taxon>
        <taxon>Verophasmatodea</taxon>
        <taxon>Anareolatae</taxon>
        <taxon>Phasmatidae</taxon>
        <taxon>Eurycanthinae</taxon>
        <taxon>Dryococelus</taxon>
    </lineage>
</organism>
<evidence type="ECO:0000313" key="2">
    <source>
        <dbReference type="Proteomes" id="UP001159363"/>
    </source>
</evidence>
<protein>
    <submittedName>
        <fullName evidence="1">Uncharacterized protein</fullName>
    </submittedName>
</protein>
<reference evidence="1 2" key="1">
    <citation type="submission" date="2023-02" db="EMBL/GenBank/DDBJ databases">
        <title>LHISI_Scaffold_Assembly.</title>
        <authorList>
            <person name="Stuart O.P."/>
            <person name="Cleave R."/>
            <person name="Magrath M.J.L."/>
            <person name="Mikheyev A.S."/>
        </authorList>
    </citation>
    <scope>NUCLEOTIDE SEQUENCE [LARGE SCALE GENOMIC DNA]</scope>
    <source>
        <strain evidence="1">Daus_M_001</strain>
        <tissue evidence="1">Leg muscle</tissue>
    </source>
</reference>
<proteinExistence type="predicted"/>
<gene>
    <name evidence="1" type="ORF">PR048_026486</name>
</gene>